<evidence type="ECO:0000313" key="15">
    <source>
        <dbReference type="Proteomes" id="UP000315439"/>
    </source>
</evidence>
<comment type="similarity">
    <text evidence="8">Belongs to the PpiD chaperone family.</text>
</comment>
<dbReference type="EMBL" id="VIKS01000010">
    <property type="protein sequence ID" value="TQV86617.1"/>
    <property type="molecule type" value="Genomic_DNA"/>
</dbReference>
<evidence type="ECO:0000313" key="14">
    <source>
        <dbReference type="EMBL" id="TQV86617.1"/>
    </source>
</evidence>
<keyword evidence="5 12" id="KW-1133">Transmembrane helix</keyword>
<evidence type="ECO:0000256" key="2">
    <source>
        <dbReference type="ARBA" id="ARBA00022475"/>
    </source>
</evidence>
<dbReference type="Gene3D" id="3.10.50.40">
    <property type="match status" value="1"/>
</dbReference>
<keyword evidence="11" id="KW-0413">Isomerase</keyword>
<gene>
    <name evidence="14" type="ORF">FLL46_17105</name>
</gene>
<evidence type="ECO:0000259" key="13">
    <source>
        <dbReference type="PROSITE" id="PS50198"/>
    </source>
</evidence>
<dbReference type="SUPFAM" id="SSF54534">
    <property type="entry name" value="FKBP-like"/>
    <property type="match status" value="1"/>
</dbReference>
<protein>
    <recommendedName>
        <fullName evidence="9">Periplasmic chaperone PpiD</fullName>
    </recommendedName>
    <alternativeName>
        <fullName evidence="10">Periplasmic folding chaperone</fullName>
    </alternativeName>
</protein>
<keyword evidence="7" id="KW-0143">Chaperone</keyword>
<sequence length="633" mass="70991">MLENIREGVKKPWVKVVVFVIVISFVFAGYFSSSFFLGDPNAVAVVNGESISQSEFQRAYNNFKARRADFYNANVKTEEDERNFQENVLQQLITMKVTEQSTNELGLRLSTNALRKVIQTDPNYQLDGKYSSGLVDQTLARAQISREAFKSIYANQETSQQLIGGITGTEFTLKSEAQSDYELMSQKRSGKVLKLDFEKFKAGLEIGEDDLNQYYQDNQEAFRIEEKVSVEYVELSVDSLQNAQDPTEEEVETYYQDNLSRFRSEEQRQYSHILILSEDGEDEALAKATAISERIAKGEDFAEIAKSESDDAPTAEVGGDLGILLPGSLEESAEEAVAKLVNAGDVTQPIKIEDGYQILKLTNLIEGNVQPLEQVKAELVPELKKQKAEEIFHAKAELLKEKSFEFADSLSEAATATELEVKTSNLFGQSSREGIFANQTVKDAAFSTDVKDGLLNSQPIELGENHIVVLRLKEHKPSEIQPLEEVKDRVRNNLIQSRAKQAAGDLANTLLTKLKAQESIDELLTENTLSWTDLDKIERNNASLSYTTNQQFFKMPTPAEGEVSLEMAEDYQGFAVLMLSQVEKGDWSKADDANKKQRELYISSYFANAGYSAFIENNRKNADVKRNLGVLSR</sequence>
<dbReference type="Pfam" id="PF00639">
    <property type="entry name" value="Rotamase"/>
    <property type="match status" value="1"/>
</dbReference>
<dbReference type="PROSITE" id="PS50198">
    <property type="entry name" value="PPIC_PPIASE_2"/>
    <property type="match status" value="1"/>
</dbReference>
<dbReference type="RefSeq" id="WP_142932541.1">
    <property type="nucleotide sequence ID" value="NZ_ML660166.1"/>
</dbReference>
<keyword evidence="4 12" id="KW-0812">Transmembrane</keyword>
<organism evidence="14 15">
    <name type="scientific">Aliikangiella coralliicola</name>
    <dbReference type="NCBI Taxonomy" id="2592383"/>
    <lineage>
        <taxon>Bacteria</taxon>
        <taxon>Pseudomonadati</taxon>
        <taxon>Pseudomonadota</taxon>
        <taxon>Gammaproteobacteria</taxon>
        <taxon>Oceanospirillales</taxon>
        <taxon>Pleioneaceae</taxon>
        <taxon>Aliikangiella</taxon>
    </lineage>
</organism>
<keyword evidence="6 12" id="KW-0472">Membrane</keyword>
<evidence type="ECO:0000256" key="12">
    <source>
        <dbReference type="SAM" id="Phobius"/>
    </source>
</evidence>
<accession>A0A545UAY0</accession>
<dbReference type="InterPro" id="IPR000297">
    <property type="entry name" value="PPIase_PpiC"/>
</dbReference>
<dbReference type="InterPro" id="IPR027304">
    <property type="entry name" value="Trigger_fact/SurA_dom_sf"/>
</dbReference>
<evidence type="ECO:0000256" key="3">
    <source>
        <dbReference type="ARBA" id="ARBA00022519"/>
    </source>
</evidence>
<dbReference type="PANTHER" id="PTHR47529:SF1">
    <property type="entry name" value="PERIPLASMIC CHAPERONE PPID"/>
    <property type="match status" value="1"/>
</dbReference>
<evidence type="ECO:0000256" key="6">
    <source>
        <dbReference type="ARBA" id="ARBA00023136"/>
    </source>
</evidence>
<feature type="transmembrane region" description="Helical" evidence="12">
    <location>
        <begin position="12"/>
        <end position="31"/>
    </location>
</feature>
<evidence type="ECO:0000256" key="9">
    <source>
        <dbReference type="ARBA" id="ARBA00040743"/>
    </source>
</evidence>
<comment type="caution">
    <text evidence="14">The sequence shown here is derived from an EMBL/GenBank/DDBJ whole genome shotgun (WGS) entry which is preliminary data.</text>
</comment>
<dbReference type="Proteomes" id="UP000315439">
    <property type="component" value="Unassembled WGS sequence"/>
</dbReference>
<dbReference type="GO" id="GO:0005886">
    <property type="term" value="C:plasma membrane"/>
    <property type="evidence" value="ECO:0007669"/>
    <property type="project" value="UniProtKB-SubCell"/>
</dbReference>
<feature type="domain" description="PpiC" evidence="13">
    <location>
        <begin position="265"/>
        <end position="363"/>
    </location>
</feature>
<dbReference type="InterPro" id="IPR052029">
    <property type="entry name" value="PpiD_chaperone"/>
</dbReference>
<dbReference type="InterPro" id="IPR046357">
    <property type="entry name" value="PPIase_dom_sf"/>
</dbReference>
<keyword evidence="11" id="KW-0697">Rotamase</keyword>
<evidence type="ECO:0000256" key="8">
    <source>
        <dbReference type="ARBA" id="ARBA00038408"/>
    </source>
</evidence>
<evidence type="ECO:0000256" key="5">
    <source>
        <dbReference type="ARBA" id="ARBA00022989"/>
    </source>
</evidence>
<evidence type="ECO:0000256" key="11">
    <source>
        <dbReference type="PROSITE-ProRule" id="PRU00278"/>
    </source>
</evidence>
<reference evidence="14 15" key="1">
    <citation type="submission" date="2019-07" db="EMBL/GenBank/DDBJ databases">
        <title>Draft genome for Aliikangiella sp. M105.</title>
        <authorList>
            <person name="Wang G."/>
        </authorList>
    </citation>
    <scope>NUCLEOTIDE SEQUENCE [LARGE SCALE GENOMIC DNA]</scope>
    <source>
        <strain evidence="14 15">M105</strain>
    </source>
</reference>
<evidence type="ECO:0000256" key="10">
    <source>
        <dbReference type="ARBA" id="ARBA00042775"/>
    </source>
</evidence>
<dbReference type="GO" id="GO:0003755">
    <property type="term" value="F:peptidyl-prolyl cis-trans isomerase activity"/>
    <property type="evidence" value="ECO:0007669"/>
    <property type="project" value="UniProtKB-KW"/>
</dbReference>
<dbReference type="OrthoDB" id="9812372at2"/>
<dbReference type="AlphaFoldDB" id="A0A545UAY0"/>
<keyword evidence="3" id="KW-0997">Cell inner membrane</keyword>
<dbReference type="SUPFAM" id="SSF109998">
    <property type="entry name" value="Triger factor/SurA peptide-binding domain-like"/>
    <property type="match status" value="1"/>
</dbReference>
<dbReference type="Pfam" id="PF13624">
    <property type="entry name" value="SurA_N_3"/>
    <property type="match status" value="1"/>
</dbReference>
<name>A0A545UAY0_9GAMM</name>
<evidence type="ECO:0000256" key="1">
    <source>
        <dbReference type="ARBA" id="ARBA00004382"/>
    </source>
</evidence>
<keyword evidence="15" id="KW-1185">Reference proteome</keyword>
<comment type="subcellular location">
    <subcellularLocation>
        <location evidence="1">Cell inner membrane</location>
        <topology evidence="1">Single-pass type II membrane protein</topology>
        <orientation evidence="1">Periplasmic side</orientation>
    </subcellularLocation>
</comment>
<dbReference type="PANTHER" id="PTHR47529">
    <property type="entry name" value="PEPTIDYL-PROLYL CIS-TRANS ISOMERASE D"/>
    <property type="match status" value="1"/>
</dbReference>
<keyword evidence="2" id="KW-1003">Cell membrane</keyword>
<evidence type="ECO:0000256" key="7">
    <source>
        <dbReference type="ARBA" id="ARBA00023186"/>
    </source>
</evidence>
<dbReference type="Gene3D" id="1.10.4030.10">
    <property type="entry name" value="Porin chaperone SurA, peptide-binding domain"/>
    <property type="match status" value="1"/>
</dbReference>
<proteinExistence type="inferred from homology"/>
<evidence type="ECO:0000256" key="4">
    <source>
        <dbReference type="ARBA" id="ARBA00022692"/>
    </source>
</evidence>